<dbReference type="AlphaFoldDB" id="A0A512C394"/>
<accession>A0A512C394</accession>
<evidence type="ECO:0000313" key="1">
    <source>
        <dbReference type="EMBL" id="GEO18680.1"/>
    </source>
</evidence>
<gene>
    <name evidence="1" type="ORF">MAE02_63760</name>
</gene>
<comment type="caution">
    <text evidence="1">The sequence shown here is derived from an EMBL/GenBank/DDBJ whole genome shotgun (WGS) entry which is preliminary data.</text>
</comment>
<reference evidence="1 2" key="1">
    <citation type="submission" date="2019-07" db="EMBL/GenBank/DDBJ databases">
        <title>Whole genome shotgun sequence of Microvirga aerophila NBRC 106136.</title>
        <authorList>
            <person name="Hosoyama A."/>
            <person name="Uohara A."/>
            <person name="Ohji S."/>
            <person name="Ichikawa N."/>
        </authorList>
    </citation>
    <scope>NUCLEOTIDE SEQUENCE [LARGE SCALE GENOMIC DNA]</scope>
    <source>
        <strain evidence="1 2">NBRC 106136</strain>
    </source>
</reference>
<proteinExistence type="predicted"/>
<sequence length="129" mass="14333">MPRARFKIRVADDRKTVTIEIKPLGQPGHLVDLALNELDQLMDKLGNARSQMVKGHPIPPFERDEPPISVAANTKWTIRASPPEGVLFGFYHPKFGPVGLTLPKEEIVSIVGFLTDRFILQPTASSGRH</sequence>
<keyword evidence="2" id="KW-1185">Reference proteome</keyword>
<name>A0A512C394_9HYPH</name>
<protein>
    <submittedName>
        <fullName evidence="1">Uncharacterized protein</fullName>
    </submittedName>
</protein>
<organism evidence="1 2">
    <name type="scientific">Microvirga aerophila</name>
    <dbReference type="NCBI Taxonomy" id="670291"/>
    <lineage>
        <taxon>Bacteria</taxon>
        <taxon>Pseudomonadati</taxon>
        <taxon>Pseudomonadota</taxon>
        <taxon>Alphaproteobacteria</taxon>
        <taxon>Hyphomicrobiales</taxon>
        <taxon>Methylobacteriaceae</taxon>
        <taxon>Microvirga</taxon>
    </lineage>
</organism>
<evidence type="ECO:0000313" key="2">
    <source>
        <dbReference type="Proteomes" id="UP000321085"/>
    </source>
</evidence>
<dbReference type="Proteomes" id="UP000321085">
    <property type="component" value="Unassembled WGS sequence"/>
</dbReference>
<dbReference type="EMBL" id="BJYU01000226">
    <property type="protein sequence ID" value="GEO18680.1"/>
    <property type="molecule type" value="Genomic_DNA"/>
</dbReference>